<dbReference type="GO" id="GO:0005938">
    <property type="term" value="C:cell cortex"/>
    <property type="evidence" value="ECO:0007669"/>
    <property type="project" value="TreeGrafter"/>
</dbReference>
<feature type="compositionally biased region" description="Low complexity" evidence="1">
    <location>
        <begin position="1603"/>
        <end position="1616"/>
    </location>
</feature>
<name>A0A9W7ZUB4_9FUNG</name>
<feature type="compositionally biased region" description="Gly residues" evidence="1">
    <location>
        <begin position="1617"/>
        <end position="1639"/>
    </location>
</feature>
<proteinExistence type="predicted"/>
<feature type="compositionally biased region" description="Polar residues" evidence="1">
    <location>
        <begin position="332"/>
        <end position="342"/>
    </location>
</feature>
<feature type="region of interest" description="Disordered" evidence="1">
    <location>
        <begin position="222"/>
        <end position="259"/>
    </location>
</feature>
<gene>
    <name evidence="3" type="primary">TAO3</name>
    <name evidence="3" type="ORF">H4219_003585</name>
</gene>
<dbReference type="OrthoDB" id="6287725at2759"/>
<feature type="region of interest" description="Disordered" evidence="1">
    <location>
        <begin position="1592"/>
        <end position="1654"/>
    </location>
</feature>
<feature type="compositionally biased region" description="Low complexity" evidence="1">
    <location>
        <begin position="3208"/>
        <end position="3217"/>
    </location>
</feature>
<feature type="region of interest" description="Disordered" evidence="1">
    <location>
        <begin position="1909"/>
        <end position="1987"/>
    </location>
</feature>
<feature type="compositionally biased region" description="Polar residues" evidence="1">
    <location>
        <begin position="1927"/>
        <end position="1941"/>
    </location>
</feature>
<feature type="region of interest" description="Disordered" evidence="1">
    <location>
        <begin position="3194"/>
        <end position="3239"/>
    </location>
</feature>
<feature type="compositionally biased region" description="Low complexity" evidence="1">
    <location>
        <begin position="3226"/>
        <end position="3237"/>
    </location>
</feature>
<evidence type="ECO:0000259" key="2">
    <source>
        <dbReference type="Pfam" id="PF14222"/>
    </source>
</evidence>
<feature type="compositionally biased region" description="Polar residues" evidence="1">
    <location>
        <begin position="3838"/>
        <end position="3861"/>
    </location>
</feature>
<accession>A0A9W7ZUB4</accession>
<dbReference type="Pfam" id="PF14222">
    <property type="entry name" value="MOR2-PAG1_N"/>
    <property type="match status" value="1"/>
</dbReference>
<feature type="compositionally biased region" description="Low complexity" evidence="1">
    <location>
        <begin position="3700"/>
        <end position="3711"/>
    </location>
</feature>
<reference evidence="3" key="1">
    <citation type="submission" date="2022-07" db="EMBL/GenBank/DDBJ databases">
        <title>Phylogenomic reconstructions and comparative analyses of Kickxellomycotina fungi.</title>
        <authorList>
            <person name="Reynolds N.K."/>
            <person name="Stajich J.E."/>
            <person name="Barry K."/>
            <person name="Grigoriev I.V."/>
            <person name="Crous P."/>
            <person name="Smith M.E."/>
        </authorList>
    </citation>
    <scope>NUCLEOTIDE SEQUENCE</scope>
    <source>
        <strain evidence="3">NBRC 100468</strain>
    </source>
</reference>
<feature type="compositionally biased region" description="Low complexity" evidence="1">
    <location>
        <begin position="1799"/>
        <end position="1813"/>
    </location>
</feature>
<dbReference type="GO" id="GO:0000902">
    <property type="term" value="P:cell morphogenesis"/>
    <property type="evidence" value="ECO:0007669"/>
    <property type="project" value="InterPro"/>
</dbReference>
<dbReference type="InterPro" id="IPR016024">
    <property type="entry name" value="ARM-type_fold"/>
</dbReference>
<dbReference type="PANTHER" id="PTHR12295:SF30">
    <property type="entry name" value="PROTEIN FURRY"/>
    <property type="match status" value="1"/>
</dbReference>
<feature type="compositionally biased region" description="Acidic residues" evidence="1">
    <location>
        <begin position="223"/>
        <end position="233"/>
    </location>
</feature>
<feature type="region of interest" description="Disordered" evidence="1">
    <location>
        <begin position="3054"/>
        <end position="3093"/>
    </location>
</feature>
<feature type="region of interest" description="Disordered" evidence="1">
    <location>
        <begin position="1"/>
        <end position="54"/>
    </location>
</feature>
<feature type="region of interest" description="Disordered" evidence="1">
    <location>
        <begin position="3661"/>
        <end position="3763"/>
    </location>
</feature>
<organism evidence="3 4">
    <name type="scientific">Mycoemilia scoparia</name>
    <dbReference type="NCBI Taxonomy" id="417184"/>
    <lineage>
        <taxon>Eukaryota</taxon>
        <taxon>Fungi</taxon>
        <taxon>Fungi incertae sedis</taxon>
        <taxon>Zoopagomycota</taxon>
        <taxon>Kickxellomycotina</taxon>
        <taxon>Kickxellomycetes</taxon>
        <taxon>Kickxellales</taxon>
        <taxon>Kickxellaceae</taxon>
        <taxon>Mycoemilia</taxon>
    </lineage>
</organism>
<feature type="compositionally biased region" description="Polar residues" evidence="1">
    <location>
        <begin position="1960"/>
        <end position="1987"/>
    </location>
</feature>
<feature type="compositionally biased region" description="Polar residues" evidence="1">
    <location>
        <begin position="3668"/>
        <end position="3681"/>
    </location>
</feature>
<feature type="region of interest" description="Disordered" evidence="1">
    <location>
        <begin position="327"/>
        <end position="346"/>
    </location>
</feature>
<dbReference type="EMBL" id="JANBPU010000092">
    <property type="protein sequence ID" value="KAJ1916766.1"/>
    <property type="molecule type" value="Genomic_DNA"/>
</dbReference>
<sequence length="3889" mass="431113">MSESKNKPKQSLNSRDDELMHKNTQGTLQSHSEKSTPNKRLISQNEPLKKNPFGNYNLADAQILPIPQKQVQNSHNDVIGGGGDDDNDDDQFSPYIPGSKPFLTKPIRRGATERDFRTSAINSPFQGYSLMNAQETTNSHVGGDEGNHLYNRKLSHQESTTPMSDQYGTIFELPKSTDMAIDLNAINLNSINSRYPSGIDLGNTGYVAPVADLPQLDINYGVYDDEDDEDESNSEVKASRPNPKGPDYKMENSPVSSSWVDAGASPSTYREDSAVTPILAPEWGVKFPISNASQDTEGLSISNPGDKSVLSENPKVFRSKSVEPTAGKNLNRYENTPTSNLYPANEAGYNDAEYQGIDDREQIEEYTVRSMYERFKIQAQKKLDAVVSTRFEKEPDFSLYLDYGVDPTMDALLDALGRLARRKPLTVIELLLVWRKTTVEPLGNPTSASSDRYGSQGDDPSVGGARNELNNTDPSFASRLNYIIKERKSLASVYILCRALIAVVKHLDSVHIEGDLGDRLEDIVFSQVQNARPENLRASKNRRRIQDLYAQLIGRISRLRFVSMSDRFIAELERIPRTPGVTDDEIIILIRSMRYLELRLYPISALEESSQFLLSCAKFYSRTSGSLRLKHAWASTLTNLLMPIAAVADAEVNIPDLVQAIEIIQAKASKMCLKVHHINVAFPLAAATLCMSRKEVFQQRWQTLLEQCIQRLKDKQLRKISMDTICRLLWTYFFRYSEPNSITVRKIENMYRIFFPATKAYAWPKTVPLDYFVYFLTCTGCYNFDFSMTNHYHYLLQMDKNLIGFKSFSGADQSDNEGMSENQAQAFRAAIARSIQASSTIVESINPIKVSLAYLTIVRIGVVLSQQSSKKYPPFLSMDDLLPPDEFFENSLDYGEDVDEKTSSSWKSLEKASIDPQLLPQNVQTSIKMVARTATCYFMAIQDLFRSSIIKNHPQSYHEWTNYMKNAYDFPMPHLIQHSWNSFSHELLQQHLPPVSRERSKWSALDKFSGSSRGEQSTSILYDRESASSGLAGISYGGAEAGSASRNVYKAQPSGLRYDAVDYPQASYKGGSNISEIHHQGNQDVYPYDPSSSSSKWLKTSTLVSLGSIREMAARYPRRQQPYVDYIRYFTSTIPKVPYLWDLLDHQQLLDILVQNFMHTDFDLAESSRRAILDLLDSSGQKSTPFVDEPGNPKRVKALFQVASRLSLMFRHIDDRLSALLAGGLFKLDGTGPSSRLHQSMAKYSPFPSWHTSHSSSSWPSSAKTITTSVSEKIPTQSHGGVAGGLEIHPSGGQVVDNDSDSDSNIPEPKQKSIKQVYHATGQENELTGGFLHFWLEILQLLEKALKDWLASADAKPIPSHDLLIGESIISPPANSRGRSSSIQQSPNVAGTAFSEWVKLLDILDSNSIIIVCNPSPLIRWFGGKLLLQSQTIAQALCTLLTPTSPVVGSLRPSLFKLLETIRVDVPSASHRRHFSSRGSEGLVDGGLWGEPDWSAPFPSLDASKDKLSNNPKSYLLRQKQGRGVKVAIGELAVSLSDFDQRLWLLELPNFIKKGVQIQPDIFSMARAMACQRLCDLCPSISQLSEASPKLPSVLTRHGSGAGASSGLADTSSMSGNQGGTTGGGQAGATGGSISGGGMPSTSSGGKSGGQPGGLGSGTSELFEVFCTYLLLGITSIGVTEQTTNLGSNTNFNSGSGSKGTSNKLLNAVRQLTRAKLLSSKSGKRDMSAGEISIGRLVRLVMPFLYSENSSIRQGLVVSLSNIPPMYLPELIAELKPASAVVAKDNLQRLAQWKHNSHHISGSSKSSKTSGYSKRTDKFRLSLTQLHKLVARNLDYIMPNGKPLKLHEGVVSGLIGYIQETRTFLSEKSVQADWEHQKLRINFCELVEALYYHISYAHVPQSYLDKTVDKKGGDSIPSRGKRDTLTPLISVTSPYGAPTNSSKEKLGSHSSLGSKHASGAGSSLSIFKGNTPQAQNASKASSTHSMESLNRTLNNLLSEVDTNPALLAACKKFTTETRNAVCQLVERWCGFGKLGNYTRENEADMMKGVLDQHKDSQDRGAITSHLERERRGLEEAALRAMAVLGRVMFSENPYEKVNREKVISESRVLFTWTADVFVHRDIRLQAIGQKAIEWYFGGRLNLGFLFRELIQKCWGTARSLNNQRLHIRGISGGDKSGSSENTPFYLASERIASSYFKALAEIVSNDRRREAVELSATSSEAADTDASTSYNDNDAPTFSLSIILPLSLYMAQKGQIETRKCAFDVLYFLAENALNNWKNMNSESHHTIEKYSNRLRSLKALEQRIICQDRWVYTDAWKDLSIYCAMFFKSKLPKVLNEIASQLCESVESETRTEVLLEMLVSWVDNAWLESPSGSLVDDANMGWDKASDLTQSSKIILQVLVYTTIRGGDVFQRQIQSLWSRLIHHPQINDQLGPDDLMDESVSTLDLHNFYLALQALTSWAYEWKTMTFLQHFTRIIMLMANTPLLPYIIQWCEHALRPISFVPDQLVDEINNASSGDPLGYPSTLEDTANKEQWQLNLFSHCRLSGSSLVLVSNGGLALLALKAVCINHAWKVMSTIPSIVHISILNLANPEKWVQEAASDILQSLITAEYNSIHESSLVATLNNETIYELHEHSDSSIKLLRDKQWLGGIVDPKQNTSGMISEIAKSKTLISPPGLAFSTKQHSESSFDKFYELVTSIVYVFSIRSTEISTLWANAALFWGASCPVRTIALISYKFWIALVHSSGTAASTASGLNIVLSTEQLGNAGTRPGIPFDQWSGLASTTHPSPSNNVNLDHRMLLIIIDRLTNVVGDEDSSTYVFAVQVVEAFKEYSIAYFERRNSSQIKRHSSTATPRPYDYNGALDDENKSLLKESNDMDPLSLSTTQSDFAIPMDIISASISLMYVKSEIVYKTALDVLSLGITEMDLGNNHELQKQAYHYFVEHWSKLGDDEDAMFHASSLIERDDSLNGKRKLIFPGLQPVLLRGLEYPSCRSSCLSMMKDLLEYKVPGLISPEPLESTCIRLVAAYFPEILEGCTVARISPSTFALGSPDSSTAALSVNSNKEDPVSSQTELAQDANSASKEGDKINEETPTIGIAPDIFSALRKSTHPGHSTRRNLLQKWRSRHLQNNATVTFDPSMVVSSVGGINTSMAKSTGSLISNDMDWQSNPSSQSMQLFKLLKTISELDFADSDHKSTTPGSKQVFRSRFSTSSRKSSNDAYKMSAPSSWKASSSSHTNTNSLKSFCLSILNRNFQNVYQLITKFAYMIRENYDVLENEILHIWLKLMFSWTDFPEALVLFDIPVQKIVDDLSSSLMDVSDIRGPGSALQDNDCNKYLQTFREIRRVSRLLECIKSLVKTCEGVFPMKNSASDNDALASLFELIRCTGITPNVSEVLQMLLKRAETSKLTRSSTQASSRYKSWATQMSATAMGTPSINNEDAVNKLNESGYAWFDLDDQTLEAYTYQALSNIVQRGLEVLGQELFEEHDDTLKTMYMVNMDNPDLYQQEYYPSSYQNIQDIGSYDSQSLGIYGAGSIPRNNILRKQSPAIANSTPSAGGSSRIPSDSNYMSSPYSESLITTPMLQLSSGNMADISAALNTTANMDPLRLMLPGPYIPETPLMQHTHFDSEPMAQFPRLSTHSSPGGDMLLHSTQFSTSIQDGVKASSPKSFSTIETSPVETNVAPPFHRLPIPSIRPHSAQSAQLSPLLSCEDDNERRSDLGSWPETPSDEASQDEPKSPENASNTSTSQEKSKPSENQWDSFLSELDDIDRYFEEALKVSNSETSLDETTQLDQESFPSLSTQHQYKLASNLGDYHTITSSQTAAPVVEAEIGTGQKENIQNTHPSRILTHQRSKSSLGSHPLSFSVDIDSQSDASSPIVSSSSPKV</sequence>
<feature type="compositionally biased region" description="Polar residues" evidence="1">
    <location>
        <begin position="3054"/>
        <end position="3084"/>
    </location>
</feature>
<evidence type="ECO:0000313" key="3">
    <source>
        <dbReference type="EMBL" id="KAJ1916766.1"/>
    </source>
</evidence>
<evidence type="ECO:0000313" key="4">
    <source>
        <dbReference type="Proteomes" id="UP001150538"/>
    </source>
</evidence>
<comment type="caution">
    <text evidence="3">The sequence shown here is derived from an EMBL/GenBank/DDBJ whole genome shotgun (WGS) entry which is preliminary data.</text>
</comment>
<feature type="domain" description="Cell morphogenesis protein N-terminal" evidence="2">
    <location>
        <begin position="486"/>
        <end position="800"/>
    </location>
</feature>
<feature type="region of interest" description="Disordered" evidence="1">
    <location>
        <begin position="1286"/>
        <end position="1312"/>
    </location>
</feature>
<dbReference type="PANTHER" id="PTHR12295">
    <property type="entry name" value="FURRY-RELATED"/>
    <property type="match status" value="1"/>
</dbReference>
<protein>
    <submittedName>
        <fullName evidence="3">Cell morphogenesis protein PAG1</fullName>
    </submittedName>
</protein>
<dbReference type="SUPFAM" id="SSF48371">
    <property type="entry name" value="ARM repeat"/>
    <property type="match status" value="1"/>
</dbReference>
<evidence type="ECO:0000256" key="1">
    <source>
        <dbReference type="SAM" id="MobiDB-lite"/>
    </source>
</evidence>
<feature type="region of interest" description="Disordered" evidence="1">
    <location>
        <begin position="1794"/>
        <end position="1813"/>
    </location>
</feature>
<feature type="compositionally biased region" description="Polar residues" evidence="1">
    <location>
        <begin position="444"/>
        <end position="453"/>
    </location>
</feature>
<feature type="compositionally biased region" description="Low complexity" evidence="1">
    <location>
        <begin position="3874"/>
        <end position="3889"/>
    </location>
</feature>
<feature type="region of interest" description="Disordered" evidence="1">
    <location>
        <begin position="3836"/>
        <end position="3889"/>
    </location>
</feature>
<dbReference type="InterPro" id="IPR025614">
    <property type="entry name" value="Cell_morpho_N"/>
</dbReference>
<feature type="compositionally biased region" description="Polar residues" evidence="1">
    <location>
        <begin position="3742"/>
        <end position="3763"/>
    </location>
</feature>
<keyword evidence="4" id="KW-1185">Reference proteome</keyword>
<feature type="region of interest" description="Disordered" evidence="1">
    <location>
        <begin position="443"/>
        <end position="470"/>
    </location>
</feature>
<dbReference type="GO" id="GO:0030427">
    <property type="term" value="C:site of polarized growth"/>
    <property type="evidence" value="ECO:0007669"/>
    <property type="project" value="TreeGrafter"/>
</dbReference>
<dbReference type="InterPro" id="IPR039867">
    <property type="entry name" value="Furry/Tao3/Mor2"/>
</dbReference>
<dbReference type="Proteomes" id="UP001150538">
    <property type="component" value="Unassembled WGS sequence"/>
</dbReference>